<dbReference type="PROSITE" id="PS50302">
    <property type="entry name" value="PUM"/>
    <property type="match status" value="8"/>
</dbReference>
<reference evidence="6 8" key="2">
    <citation type="submission" date="2018-03" db="EMBL/GenBank/DDBJ databases">
        <authorList>
            <person name="Fogelqvist J."/>
        </authorList>
    </citation>
    <scope>NUCLEOTIDE SEQUENCE [LARGE SCALE GENOMIC DNA]</scope>
</reference>
<proteinExistence type="predicted"/>
<dbReference type="InterPro" id="IPR033712">
    <property type="entry name" value="Pumilio_RNA-bd"/>
</dbReference>
<feature type="region of interest" description="Disordered" evidence="3">
    <location>
        <begin position="253"/>
        <end position="287"/>
    </location>
</feature>
<dbReference type="Gene3D" id="1.25.10.10">
    <property type="entry name" value="Leucine-rich Repeat Variant"/>
    <property type="match status" value="1"/>
</dbReference>
<geneLocation type="mitochondrion" evidence="6"/>
<feature type="repeat" description="Pumilio" evidence="2">
    <location>
        <begin position="640"/>
        <end position="675"/>
    </location>
</feature>
<evidence type="ECO:0000313" key="8">
    <source>
        <dbReference type="Proteomes" id="UP000290189"/>
    </source>
</evidence>
<dbReference type="PROSITE" id="PS50303">
    <property type="entry name" value="PUM_HD"/>
    <property type="match status" value="1"/>
</dbReference>
<sequence>MATDAAAAAEHRASVLSIPEVQLIGTILDDTDVPPPPPNPSVIAMPTPKPFASSRFARSTSAPPQLSIVEQPTYVNGEAISPEDPRLSPAYYAYYYSQRPIDPRLPPPLVDYSTWGAGQQPPSQPPHHDPFSHMRLPQADKAGSGARVPPRVPSLGKSVRDNVWAIEKSFGSAVLPNDLPRSASPLLHTTWHAAGAAKPDYPKANAAQPDADLHLKFANFHVSQPHGRPYQAQPQAYDGVPFAPMPAADSSGGYYGGSTRGDSRHAMANGGGPPVYPNPYHQRAQQQHQPYWDNANNPLYYAEYPAFPSTVGLHQRSASALPTPSNHRPIPYGKQRRQQSATDRASVLNGNGAAMQKAAIVHELKVNKHHHRVRLSDVIASGIVSVLATEQNGSRFIQLHLENATEEQLDEMFAQLQADTIRLSVDVFANYVVQKFFEFGRPRHRQGFAERILGSVLPLSLQMYGCRVIQKALEVVDPGMQAAFIAELKGNVERCVKDQNGNHVIQKCIEILPSQSTAFIIDSFIGNVYAFSTHAYGCRVMQRLLEHCTDEVRREQLLREVMDRVVDLIMDQFGNYVVQNILERGPPQYRSVIIAHVKGRVCEFSRHKFASNVVEKCFALGGEHDKEELVQEVCSCAGTSDNCPLVLMVKDPFGNYVIQKILAVVSPEQRDRLVGAICSKIPNLRKIAFGKHIIATVARLTGQAI</sequence>
<feature type="repeat" description="Pumilio" evidence="2">
    <location>
        <begin position="560"/>
        <end position="595"/>
    </location>
</feature>
<evidence type="ECO:0000313" key="7">
    <source>
        <dbReference type="Proteomes" id="UP000039324"/>
    </source>
</evidence>
<dbReference type="InterPro" id="IPR033133">
    <property type="entry name" value="PUM-HD"/>
</dbReference>
<feature type="domain" description="PUM-HD" evidence="4">
    <location>
        <begin position="356"/>
        <end position="701"/>
    </location>
</feature>
<dbReference type="OMA" id="KCFQQAN"/>
<dbReference type="PANTHER" id="PTHR12537:SF12">
    <property type="entry name" value="MATERNAL PROTEIN PUMILIO"/>
    <property type="match status" value="1"/>
</dbReference>
<evidence type="ECO:0000313" key="6">
    <source>
        <dbReference type="EMBL" id="SPQ92935.1"/>
    </source>
</evidence>
<feature type="compositionally biased region" description="Low complexity" evidence="3">
    <location>
        <begin position="50"/>
        <end position="64"/>
    </location>
</feature>
<keyword evidence="1" id="KW-0677">Repeat</keyword>
<dbReference type="AlphaFoldDB" id="A0A0G4IUQ7"/>
<dbReference type="GO" id="GO:0010608">
    <property type="term" value="P:post-transcriptional regulation of gene expression"/>
    <property type="evidence" value="ECO:0007669"/>
    <property type="project" value="TreeGrafter"/>
</dbReference>
<dbReference type="InterPro" id="IPR011989">
    <property type="entry name" value="ARM-like"/>
</dbReference>
<feature type="repeat" description="Pumilio" evidence="2">
    <location>
        <begin position="451"/>
        <end position="486"/>
    </location>
</feature>
<keyword evidence="7" id="KW-1185">Reference proteome</keyword>
<dbReference type="InterPro" id="IPR001313">
    <property type="entry name" value="Pumilio_RNA-bd_rpt"/>
</dbReference>
<feature type="repeat" description="Pumilio" evidence="2">
    <location>
        <begin position="523"/>
        <end position="559"/>
    </location>
</feature>
<evidence type="ECO:0000259" key="4">
    <source>
        <dbReference type="PROSITE" id="PS50303"/>
    </source>
</evidence>
<feature type="repeat" description="Pumilio" evidence="2">
    <location>
        <begin position="377"/>
        <end position="414"/>
    </location>
</feature>
<dbReference type="Pfam" id="PF00806">
    <property type="entry name" value="PUF"/>
    <property type="match status" value="8"/>
</dbReference>
<reference evidence="5 7" key="1">
    <citation type="submission" date="2015-02" db="EMBL/GenBank/DDBJ databases">
        <authorList>
            <person name="Chooi Y.-H."/>
        </authorList>
    </citation>
    <scope>NUCLEOTIDE SEQUENCE [LARGE SCALE GENOMIC DNA]</scope>
    <source>
        <strain evidence="5">E3</strain>
    </source>
</reference>
<keyword evidence="6" id="KW-0496">Mitochondrion</keyword>
<dbReference type="EMBL" id="CDSF01000088">
    <property type="protein sequence ID" value="CEO98864.1"/>
    <property type="molecule type" value="Genomic_DNA"/>
</dbReference>
<accession>A0A0G4IUQ7</accession>
<organism evidence="5 7">
    <name type="scientific">Plasmodiophora brassicae</name>
    <name type="common">Clubroot disease agent</name>
    <dbReference type="NCBI Taxonomy" id="37360"/>
    <lineage>
        <taxon>Eukaryota</taxon>
        <taxon>Sar</taxon>
        <taxon>Rhizaria</taxon>
        <taxon>Endomyxa</taxon>
        <taxon>Phytomyxea</taxon>
        <taxon>Plasmodiophorida</taxon>
        <taxon>Plasmodiophoridae</taxon>
        <taxon>Plasmodiophora</taxon>
    </lineage>
</organism>
<dbReference type="STRING" id="37360.A0A0G4IUQ7"/>
<feature type="compositionally biased region" description="Polar residues" evidence="3">
    <location>
        <begin position="316"/>
        <end position="326"/>
    </location>
</feature>
<name>A0A0G4IUQ7_PLABS</name>
<evidence type="ECO:0000313" key="5">
    <source>
        <dbReference type="EMBL" id="CEO98864.1"/>
    </source>
</evidence>
<dbReference type="OrthoDB" id="668540at2759"/>
<evidence type="ECO:0000256" key="3">
    <source>
        <dbReference type="SAM" id="MobiDB-lite"/>
    </source>
</evidence>
<dbReference type="GO" id="GO:0003729">
    <property type="term" value="F:mRNA binding"/>
    <property type="evidence" value="ECO:0007669"/>
    <property type="project" value="TreeGrafter"/>
</dbReference>
<feature type="region of interest" description="Disordered" evidence="3">
    <location>
        <begin position="30"/>
        <end position="70"/>
    </location>
</feature>
<dbReference type="InterPro" id="IPR016024">
    <property type="entry name" value="ARM-type_fold"/>
</dbReference>
<evidence type="ECO:0000256" key="1">
    <source>
        <dbReference type="ARBA" id="ARBA00022737"/>
    </source>
</evidence>
<dbReference type="GO" id="GO:0005737">
    <property type="term" value="C:cytoplasm"/>
    <property type="evidence" value="ECO:0007669"/>
    <property type="project" value="TreeGrafter"/>
</dbReference>
<dbReference type="SMART" id="SM00025">
    <property type="entry name" value="Pumilio"/>
    <property type="match status" value="8"/>
</dbReference>
<feature type="repeat" description="Pumilio" evidence="2">
    <location>
        <begin position="415"/>
        <end position="450"/>
    </location>
</feature>
<evidence type="ECO:0000256" key="2">
    <source>
        <dbReference type="PROSITE-ProRule" id="PRU00317"/>
    </source>
</evidence>
<feature type="repeat" description="Pumilio" evidence="2">
    <location>
        <begin position="487"/>
        <end position="522"/>
    </location>
</feature>
<gene>
    <name evidence="5" type="ORF">PBRA_006978</name>
    <name evidence="6" type="ORF">PLBR_LOCUS150</name>
</gene>
<dbReference type="Proteomes" id="UP000290189">
    <property type="component" value="Unassembled WGS sequence"/>
</dbReference>
<dbReference type="Proteomes" id="UP000039324">
    <property type="component" value="Unassembled WGS sequence"/>
</dbReference>
<feature type="region of interest" description="Disordered" evidence="3">
    <location>
        <begin position="316"/>
        <end position="344"/>
    </location>
</feature>
<feature type="repeat" description="Pumilio" evidence="2">
    <location>
        <begin position="596"/>
        <end position="631"/>
    </location>
</feature>
<dbReference type="CDD" id="cd07920">
    <property type="entry name" value="Pumilio"/>
    <property type="match status" value="1"/>
</dbReference>
<dbReference type="PANTHER" id="PTHR12537">
    <property type="entry name" value="RNA BINDING PROTEIN PUMILIO-RELATED"/>
    <property type="match status" value="1"/>
</dbReference>
<dbReference type="SUPFAM" id="SSF48371">
    <property type="entry name" value="ARM repeat"/>
    <property type="match status" value="1"/>
</dbReference>
<protein>
    <recommendedName>
        <fullName evidence="4">PUM-HD domain-containing protein</fullName>
    </recommendedName>
</protein>
<feature type="region of interest" description="Disordered" evidence="3">
    <location>
        <begin position="115"/>
        <end position="154"/>
    </location>
</feature>
<dbReference type="EMBL" id="OVEO01000001">
    <property type="protein sequence ID" value="SPQ92935.1"/>
    <property type="molecule type" value="Genomic_DNA"/>
</dbReference>